<name>A0AAN9TSK7_9HEMI</name>
<dbReference type="AlphaFoldDB" id="A0AAN9TSK7"/>
<sequence>MPAVAEEENGKQVDSLGARLSQSKDKITGRCPLFGAEQECRRAKRRRCKIMSDRSRRYGGEVARWRGDEVVAAITSTSRHLSRQGWARALAMKGLPIFQLG</sequence>
<proteinExistence type="predicted"/>
<keyword evidence="2" id="KW-1185">Reference proteome</keyword>
<reference evidence="1 2" key="1">
    <citation type="submission" date="2024-03" db="EMBL/GenBank/DDBJ databases">
        <title>Adaptation during the transition from Ophiocordyceps entomopathogen to insect associate is accompanied by gene loss and intensified selection.</title>
        <authorList>
            <person name="Ward C.M."/>
            <person name="Onetto C.A."/>
            <person name="Borneman A.R."/>
        </authorList>
    </citation>
    <scope>NUCLEOTIDE SEQUENCE [LARGE SCALE GENOMIC DNA]</scope>
    <source>
        <strain evidence="1">AWRI1</strain>
        <tissue evidence="1">Single Adult Female</tissue>
    </source>
</reference>
<dbReference type="Proteomes" id="UP001367676">
    <property type="component" value="Unassembled WGS sequence"/>
</dbReference>
<accession>A0AAN9TSK7</accession>
<evidence type="ECO:0000313" key="2">
    <source>
        <dbReference type="Proteomes" id="UP001367676"/>
    </source>
</evidence>
<organism evidence="1 2">
    <name type="scientific">Parthenolecanium corni</name>
    <dbReference type="NCBI Taxonomy" id="536013"/>
    <lineage>
        <taxon>Eukaryota</taxon>
        <taxon>Metazoa</taxon>
        <taxon>Ecdysozoa</taxon>
        <taxon>Arthropoda</taxon>
        <taxon>Hexapoda</taxon>
        <taxon>Insecta</taxon>
        <taxon>Pterygota</taxon>
        <taxon>Neoptera</taxon>
        <taxon>Paraneoptera</taxon>
        <taxon>Hemiptera</taxon>
        <taxon>Sternorrhyncha</taxon>
        <taxon>Coccoidea</taxon>
        <taxon>Coccidae</taxon>
        <taxon>Parthenolecanium</taxon>
    </lineage>
</organism>
<gene>
    <name evidence="1" type="ORF">V9T40_004548</name>
</gene>
<evidence type="ECO:0000313" key="1">
    <source>
        <dbReference type="EMBL" id="KAK7604275.1"/>
    </source>
</evidence>
<dbReference type="EMBL" id="JBBCAQ010000004">
    <property type="protein sequence ID" value="KAK7604275.1"/>
    <property type="molecule type" value="Genomic_DNA"/>
</dbReference>
<protein>
    <submittedName>
        <fullName evidence="1">Uncharacterized protein</fullName>
    </submittedName>
</protein>
<comment type="caution">
    <text evidence="1">The sequence shown here is derived from an EMBL/GenBank/DDBJ whole genome shotgun (WGS) entry which is preliminary data.</text>
</comment>